<feature type="region of interest" description="Disordered" evidence="7">
    <location>
        <begin position="37"/>
        <end position="59"/>
    </location>
</feature>
<feature type="compositionally biased region" description="Polar residues" evidence="7">
    <location>
        <begin position="40"/>
        <end position="59"/>
    </location>
</feature>
<evidence type="ECO:0000256" key="3">
    <source>
        <dbReference type="ARBA" id="ARBA00022490"/>
    </source>
</evidence>
<dbReference type="Gene3D" id="1.25.40.10">
    <property type="entry name" value="Tetratricopeptide repeat domain"/>
    <property type="match status" value="1"/>
</dbReference>
<dbReference type="GO" id="GO:0005052">
    <property type="term" value="F:peroxisome matrix targeting signal-1 binding"/>
    <property type="evidence" value="ECO:0007669"/>
    <property type="project" value="TreeGrafter"/>
</dbReference>
<name>A0A0H2RSP2_9AGAM</name>
<evidence type="ECO:0000256" key="4">
    <source>
        <dbReference type="ARBA" id="ARBA00022737"/>
    </source>
</evidence>
<evidence type="ECO:0000256" key="1">
    <source>
        <dbReference type="ARBA" id="ARBA00004496"/>
    </source>
</evidence>
<accession>A0A0H2RSP2</accession>
<protein>
    <submittedName>
        <fullName evidence="8">TPR-like protein</fullName>
    </submittedName>
</protein>
<proteinExistence type="inferred from homology"/>
<evidence type="ECO:0000313" key="9">
    <source>
        <dbReference type="Proteomes" id="UP000053477"/>
    </source>
</evidence>
<dbReference type="InterPro" id="IPR024111">
    <property type="entry name" value="PEX5/PEX5L"/>
</dbReference>
<comment type="similarity">
    <text evidence="2">Belongs to the peroxisomal targeting signal receptor family.</text>
</comment>
<dbReference type="InParanoid" id="A0A0H2RSP2"/>
<dbReference type="GO" id="GO:0005778">
    <property type="term" value="C:peroxisomal membrane"/>
    <property type="evidence" value="ECO:0007669"/>
    <property type="project" value="TreeGrafter"/>
</dbReference>
<dbReference type="Proteomes" id="UP000053477">
    <property type="component" value="Unassembled WGS sequence"/>
</dbReference>
<comment type="subcellular location">
    <subcellularLocation>
        <location evidence="1">Cytoplasm</location>
    </subcellularLocation>
</comment>
<reference evidence="8 9" key="1">
    <citation type="submission" date="2015-04" db="EMBL/GenBank/DDBJ databases">
        <title>Complete genome sequence of Schizopora paradoxa KUC8140, a cosmopolitan wood degrader in East Asia.</title>
        <authorList>
            <consortium name="DOE Joint Genome Institute"/>
            <person name="Min B."/>
            <person name="Park H."/>
            <person name="Jang Y."/>
            <person name="Kim J.-J."/>
            <person name="Kim K.H."/>
            <person name="Pangilinan J."/>
            <person name="Lipzen A."/>
            <person name="Riley R."/>
            <person name="Grigoriev I.V."/>
            <person name="Spatafora J.W."/>
            <person name="Choi I.-G."/>
        </authorList>
    </citation>
    <scope>NUCLEOTIDE SEQUENCE [LARGE SCALE GENOMIC DNA]</scope>
    <source>
        <strain evidence="8 9">KUC8140</strain>
    </source>
</reference>
<dbReference type="SUPFAM" id="SSF48452">
    <property type="entry name" value="TPR-like"/>
    <property type="match status" value="1"/>
</dbReference>
<dbReference type="Pfam" id="PF13181">
    <property type="entry name" value="TPR_8"/>
    <property type="match status" value="1"/>
</dbReference>
<dbReference type="Pfam" id="PF13432">
    <property type="entry name" value="TPR_16"/>
    <property type="match status" value="1"/>
</dbReference>
<dbReference type="PROSITE" id="PS50005">
    <property type="entry name" value="TPR"/>
    <property type="match status" value="2"/>
</dbReference>
<dbReference type="EMBL" id="KQ085941">
    <property type="protein sequence ID" value="KLO14622.1"/>
    <property type="molecule type" value="Genomic_DNA"/>
</dbReference>
<dbReference type="AlphaFoldDB" id="A0A0H2RSP2"/>
<dbReference type="GO" id="GO:0016560">
    <property type="term" value="P:protein import into peroxisome matrix, docking"/>
    <property type="evidence" value="ECO:0007669"/>
    <property type="project" value="TreeGrafter"/>
</dbReference>
<dbReference type="GO" id="GO:0005829">
    <property type="term" value="C:cytosol"/>
    <property type="evidence" value="ECO:0007669"/>
    <property type="project" value="TreeGrafter"/>
</dbReference>
<feature type="repeat" description="TPR" evidence="6">
    <location>
        <begin position="518"/>
        <end position="551"/>
    </location>
</feature>
<evidence type="ECO:0000256" key="5">
    <source>
        <dbReference type="ARBA" id="ARBA00022803"/>
    </source>
</evidence>
<evidence type="ECO:0000313" key="8">
    <source>
        <dbReference type="EMBL" id="KLO14622.1"/>
    </source>
</evidence>
<keyword evidence="4" id="KW-0677">Repeat</keyword>
<dbReference type="STRING" id="27342.A0A0H2RSP2"/>
<dbReference type="OrthoDB" id="10006023at2759"/>
<dbReference type="InterPro" id="IPR011990">
    <property type="entry name" value="TPR-like_helical_dom_sf"/>
</dbReference>
<dbReference type="PANTHER" id="PTHR10130:SF9">
    <property type="entry name" value="PEROXISOMAL TARGETING SIGNAL RECEPTOR"/>
    <property type="match status" value="1"/>
</dbReference>
<dbReference type="FunCoup" id="A0A0H2RSP2">
    <property type="interactions" value="77"/>
</dbReference>
<keyword evidence="3" id="KW-0963">Cytoplasm</keyword>
<evidence type="ECO:0000256" key="2">
    <source>
        <dbReference type="ARBA" id="ARBA00005348"/>
    </source>
</evidence>
<evidence type="ECO:0000256" key="7">
    <source>
        <dbReference type="SAM" id="MobiDB-lite"/>
    </source>
</evidence>
<keyword evidence="5 6" id="KW-0802">TPR repeat</keyword>
<keyword evidence="9" id="KW-1185">Reference proteome</keyword>
<dbReference type="SMART" id="SM00028">
    <property type="entry name" value="TPR"/>
    <property type="match status" value="4"/>
</dbReference>
<gene>
    <name evidence="8" type="ORF">SCHPADRAFT_850793</name>
</gene>
<evidence type="ECO:0000256" key="6">
    <source>
        <dbReference type="PROSITE-ProRule" id="PRU00339"/>
    </source>
</evidence>
<dbReference type="PANTHER" id="PTHR10130">
    <property type="entry name" value="PEROXISOMAL TARGETING SIGNAL 1 RECEPTOR PEX5"/>
    <property type="match status" value="1"/>
</dbReference>
<organism evidence="8 9">
    <name type="scientific">Schizopora paradoxa</name>
    <dbReference type="NCBI Taxonomy" id="27342"/>
    <lineage>
        <taxon>Eukaryota</taxon>
        <taxon>Fungi</taxon>
        <taxon>Dikarya</taxon>
        <taxon>Basidiomycota</taxon>
        <taxon>Agaricomycotina</taxon>
        <taxon>Agaricomycetes</taxon>
        <taxon>Hymenochaetales</taxon>
        <taxon>Schizoporaceae</taxon>
        <taxon>Schizopora</taxon>
    </lineage>
</organism>
<dbReference type="InterPro" id="IPR019734">
    <property type="entry name" value="TPR_rpt"/>
</dbReference>
<feature type="repeat" description="TPR" evidence="6">
    <location>
        <begin position="484"/>
        <end position="517"/>
    </location>
</feature>
<sequence length="630" mass="69480">MSLSGLISGADCALPNNPLHQVLKHTEGDRSIQRDRIAGPSSSRLQHLPTTSTSHVSEGNVSMARQFFDGGSPSPAAQMRMPPTDFLRRYESSRGAGLQDAWLKSDMQNQQTVPMGMRDAAWAAEFGAGMSSQQKAQPAIEGPFENMSRPNQYAPMQSFYQPSMSMGMYGMGMSNNLNTMQPMQSIGKGKGKMRDEDFEAAFAQYALPEAQTAKIEEVKDDVTGLEKELSETKLDDKEPLLNDDFEKVWDSLQNGDMPPPAEDMAKWEAEFNQLMQSQRDEFDYESTMREAWEGGLGSYDGMSDTRPDEFALKFNEEGIPLLDPYTFEVDNKYTKLPPDQSALALAKKLLEANGPLTEAALLLEAAVQRGDLGEGGYEAWVLLGETRSMDEREDAAMRALAEGVRLAEAAGSSAGLLSLAISYTNESYEKGSHTMLLRWIRARFPEFSPPPEVASENPWASHDRVKDALLAIARHQHQSGVVDPEVQQALGVLFYTNGEFEHAKDCFEAALGVKPNDYLLWNRLGSSLSNGNKPEEALGAYREALAMRPTYTRAIYNVGVACLNIGAHKEAAEHFLSALSLQDSGDGEKSEQLWFTLRRALVAMGRQDLAEKAQAGGKVEVFRAEGFDFN</sequence>